<protein>
    <submittedName>
        <fullName evidence="1">Uncharacterized protein</fullName>
    </submittedName>
</protein>
<accession>A0A0F9DEI8</accession>
<reference evidence="1" key="1">
    <citation type="journal article" date="2015" name="Nature">
        <title>Complex archaea that bridge the gap between prokaryotes and eukaryotes.</title>
        <authorList>
            <person name="Spang A."/>
            <person name="Saw J.H."/>
            <person name="Jorgensen S.L."/>
            <person name="Zaremba-Niedzwiedzka K."/>
            <person name="Martijn J."/>
            <person name="Lind A.E."/>
            <person name="van Eijk R."/>
            <person name="Schleper C."/>
            <person name="Guy L."/>
            <person name="Ettema T.J."/>
        </authorList>
    </citation>
    <scope>NUCLEOTIDE SEQUENCE</scope>
</reference>
<dbReference type="AlphaFoldDB" id="A0A0F9DEI8"/>
<name>A0A0F9DEI8_9ZZZZ</name>
<gene>
    <name evidence="1" type="ORF">LCGC14_2208070</name>
</gene>
<organism evidence="1">
    <name type="scientific">marine sediment metagenome</name>
    <dbReference type="NCBI Taxonomy" id="412755"/>
    <lineage>
        <taxon>unclassified sequences</taxon>
        <taxon>metagenomes</taxon>
        <taxon>ecological metagenomes</taxon>
    </lineage>
</organism>
<proteinExistence type="predicted"/>
<sequence length="99" mass="11655">MIERNGIFANVNKVVGELNELEMESSDLIWNLILELLDEIAPEKYAGKRPPDKSYEKKIEKSELYAFCWNSKKLGKKMYIKFALKENTYYYVSLHKSKV</sequence>
<dbReference type="EMBL" id="LAZR01029244">
    <property type="protein sequence ID" value="KKL60163.1"/>
    <property type="molecule type" value="Genomic_DNA"/>
</dbReference>
<evidence type="ECO:0000313" key="1">
    <source>
        <dbReference type="EMBL" id="KKL60163.1"/>
    </source>
</evidence>
<comment type="caution">
    <text evidence="1">The sequence shown here is derived from an EMBL/GenBank/DDBJ whole genome shotgun (WGS) entry which is preliminary data.</text>
</comment>